<dbReference type="Proteomes" id="UP001054902">
    <property type="component" value="Unassembled WGS sequence"/>
</dbReference>
<comment type="caution">
    <text evidence="2">The sequence shown here is derived from an EMBL/GenBank/DDBJ whole genome shotgun (WGS) entry which is preliminary data.</text>
</comment>
<feature type="compositionally biased region" description="Low complexity" evidence="1">
    <location>
        <begin position="70"/>
        <end position="83"/>
    </location>
</feature>
<protein>
    <submittedName>
        <fullName evidence="2">Uncharacterized protein</fullName>
    </submittedName>
</protein>
<sequence length="199" mass="22291">MLNFQLTKENRFWRKGPCSSILWDTNQVTVAILSNASQFQLSRSSSTNCSRLVENATNCSRLVENAINKSSSSESDSTTTASSNVSPNDSNLVNSTASPTSVFDASDSSSTTTSSDTPPYDSNPNASSSESAETFEQFWKEDDSRTVRNLEQHFQNYTIYSQKYCNLWIPDRKPSSMWFFAGIERRKRCKKVRVPGVCL</sequence>
<feature type="compositionally biased region" description="Low complexity" evidence="1">
    <location>
        <begin position="98"/>
        <end position="132"/>
    </location>
</feature>
<keyword evidence="3" id="KW-1185">Reference proteome</keyword>
<dbReference type="EMBL" id="BLLK01000058">
    <property type="protein sequence ID" value="GFH57625.1"/>
    <property type="molecule type" value="Genomic_DNA"/>
</dbReference>
<accession>A0AAD3D6V5</accession>
<organism evidence="2 3">
    <name type="scientific">Chaetoceros tenuissimus</name>
    <dbReference type="NCBI Taxonomy" id="426638"/>
    <lineage>
        <taxon>Eukaryota</taxon>
        <taxon>Sar</taxon>
        <taxon>Stramenopiles</taxon>
        <taxon>Ochrophyta</taxon>
        <taxon>Bacillariophyta</taxon>
        <taxon>Coscinodiscophyceae</taxon>
        <taxon>Chaetocerotophycidae</taxon>
        <taxon>Chaetocerotales</taxon>
        <taxon>Chaetocerotaceae</taxon>
        <taxon>Chaetoceros</taxon>
    </lineage>
</organism>
<feature type="region of interest" description="Disordered" evidence="1">
    <location>
        <begin position="68"/>
        <end position="133"/>
    </location>
</feature>
<name>A0AAD3D6V5_9STRA</name>
<evidence type="ECO:0000256" key="1">
    <source>
        <dbReference type="SAM" id="MobiDB-lite"/>
    </source>
</evidence>
<evidence type="ECO:0000313" key="2">
    <source>
        <dbReference type="EMBL" id="GFH57625.1"/>
    </source>
</evidence>
<reference evidence="2 3" key="1">
    <citation type="journal article" date="2021" name="Sci. Rep.">
        <title>The genome of the diatom Chaetoceros tenuissimus carries an ancient integrated fragment of an extant virus.</title>
        <authorList>
            <person name="Hongo Y."/>
            <person name="Kimura K."/>
            <person name="Takaki Y."/>
            <person name="Yoshida Y."/>
            <person name="Baba S."/>
            <person name="Kobayashi G."/>
            <person name="Nagasaki K."/>
            <person name="Hano T."/>
            <person name="Tomaru Y."/>
        </authorList>
    </citation>
    <scope>NUCLEOTIDE SEQUENCE [LARGE SCALE GENOMIC DNA]</scope>
    <source>
        <strain evidence="2 3">NIES-3715</strain>
    </source>
</reference>
<feature type="compositionally biased region" description="Polar residues" evidence="1">
    <location>
        <begin position="84"/>
        <end position="97"/>
    </location>
</feature>
<dbReference type="AlphaFoldDB" id="A0AAD3D6V5"/>
<gene>
    <name evidence="2" type="ORF">CTEN210_14101</name>
</gene>
<proteinExistence type="predicted"/>
<evidence type="ECO:0000313" key="3">
    <source>
        <dbReference type="Proteomes" id="UP001054902"/>
    </source>
</evidence>